<evidence type="ECO:0000256" key="1">
    <source>
        <dbReference type="SAM" id="SignalP"/>
    </source>
</evidence>
<dbReference type="EMBL" id="CAJVPL010015988">
    <property type="protein sequence ID" value="CAG8694659.1"/>
    <property type="molecule type" value="Genomic_DNA"/>
</dbReference>
<proteinExistence type="predicted"/>
<feature type="chain" id="PRO_5040273226" evidence="1">
    <location>
        <begin position="23"/>
        <end position="66"/>
    </location>
</feature>
<keyword evidence="3" id="KW-1185">Reference proteome</keyword>
<sequence>MNFQRNHFLIVLIVICLSTVFGLPITNSKRQVDVSFGGDGTSVGASVGASVGSSITGGGNGQVGAA</sequence>
<accession>A0A9N9EW23</accession>
<comment type="caution">
    <text evidence="2">The sequence shown here is derived from an EMBL/GenBank/DDBJ whole genome shotgun (WGS) entry which is preliminary data.</text>
</comment>
<evidence type="ECO:0000313" key="2">
    <source>
        <dbReference type="EMBL" id="CAG8694659.1"/>
    </source>
</evidence>
<reference evidence="2" key="1">
    <citation type="submission" date="2021-06" db="EMBL/GenBank/DDBJ databases">
        <authorList>
            <person name="Kallberg Y."/>
            <person name="Tangrot J."/>
            <person name="Rosling A."/>
        </authorList>
    </citation>
    <scope>NUCLEOTIDE SEQUENCE</scope>
    <source>
        <strain evidence="2">MT106</strain>
    </source>
</reference>
<feature type="non-terminal residue" evidence="2">
    <location>
        <position position="66"/>
    </location>
</feature>
<dbReference type="AlphaFoldDB" id="A0A9N9EW23"/>
<keyword evidence="1" id="KW-0732">Signal</keyword>
<gene>
    <name evidence="2" type="ORF">AGERDE_LOCUS13229</name>
</gene>
<feature type="signal peptide" evidence="1">
    <location>
        <begin position="1"/>
        <end position="22"/>
    </location>
</feature>
<evidence type="ECO:0000313" key="3">
    <source>
        <dbReference type="Proteomes" id="UP000789831"/>
    </source>
</evidence>
<organism evidence="2 3">
    <name type="scientific">Ambispora gerdemannii</name>
    <dbReference type="NCBI Taxonomy" id="144530"/>
    <lineage>
        <taxon>Eukaryota</taxon>
        <taxon>Fungi</taxon>
        <taxon>Fungi incertae sedis</taxon>
        <taxon>Mucoromycota</taxon>
        <taxon>Glomeromycotina</taxon>
        <taxon>Glomeromycetes</taxon>
        <taxon>Archaeosporales</taxon>
        <taxon>Ambisporaceae</taxon>
        <taxon>Ambispora</taxon>
    </lineage>
</organism>
<name>A0A9N9EW23_9GLOM</name>
<protein>
    <submittedName>
        <fullName evidence="2">9332_t:CDS:1</fullName>
    </submittedName>
</protein>
<dbReference type="Proteomes" id="UP000789831">
    <property type="component" value="Unassembled WGS sequence"/>
</dbReference>